<keyword evidence="9" id="KW-0067">ATP-binding</keyword>
<dbReference type="EMBL" id="JPRD01000073">
    <property type="protein sequence ID" value="KIF46420.1"/>
    <property type="molecule type" value="Genomic_DNA"/>
</dbReference>
<feature type="domain" description="HAMP" evidence="12">
    <location>
        <begin position="173"/>
        <end position="228"/>
    </location>
</feature>
<reference evidence="13 14" key="1">
    <citation type="submission" date="2014-07" db="EMBL/GenBank/DDBJ databases">
        <title>Unique and conserved regions in Vibrio harveyi and related species in comparison with the shrimp pathogen Vibrio harveyi CAIM 1792.</title>
        <authorList>
            <person name="Espinoza-Valles I."/>
            <person name="Vora G."/>
            <person name="Leekitcharoenphon P."/>
            <person name="Ussery D."/>
            <person name="Hoj L."/>
            <person name="Gomez-Gil B."/>
        </authorList>
    </citation>
    <scope>NUCLEOTIDE SEQUENCE [LARGE SCALE GENOMIC DNA]</scope>
    <source>
        <strain evidence="14">CAIM 1854 / LMG 25443</strain>
    </source>
</reference>
<evidence type="ECO:0000256" key="9">
    <source>
        <dbReference type="ARBA" id="ARBA00022840"/>
    </source>
</evidence>
<dbReference type="PATRIC" id="fig|1229493.5.peg.5577"/>
<dbReference type="PRINTS" id="PR00344">
    <property type="entry name" value="BCTRLSENSOR"/>
</dbReference>
<dbReference type="RefSeq" id="WP_020196649.1">
    <property type="nucleotide sequence ID" value="NZ_BAOH01000066.1"/>
</dbReference>
<dbReference type="InterPro" id="IPR003660">
    <property type="entry name" value="HAMP_dom"/>
</dbReference>
<dbReference type="Gene3D" id="6.10.340.10">
    <property type="match status" value="1"/>
</dbReference>
<dbReference type="SMART" id="SM00387">
    <property type="entry name" value="HATPase_c"/>
    <property type="match status" value="1"/>
</dbReference>
<dbReference type="InterPro" id="IPR038428">
    <property type="entry name" value="HK_sensor_dom_sf"/>
</dbReference>
<dbReference type="Pfam" id="PF00672">
    <property type="entry name" value="HAMP"/>
    <property type="match status" value="1"/>
</dbReference>
<comment type="catalytic activity">
    <reaction evidence="1">
        <text>ATP + protein L-histidine = ADP + protein N-phospho-L-histidine.</text>
        <dbReference type="EC" id="2.7.13.3"/>
    </reaction>
</comment>
<feature type="domain" description="Histidine kinase" evidence="11">
    <location>
        <begin position="236"/>
        <end position="446"/>
    </location>
</feature>
<dbReference type="Pfam" id="PF00512">
    <property type="entry name" value="HisKA"/>
    <property type="match status" value="1"/>
</dbReference>
<dbReference type="SUPFAM" id="SSF158472">
    <property type="entry name" value="HAMP domain-like"/>
    <property type="match status" value="1"/>
</dbReference>
<dbReference type="Gene3D" id="3.30.565.10">
    <property type="entry name" value="Histidine kinase-like ATPase, C-terminal domain"/>
    <property type="match status" value="1"/>
</dbReference>
<dbReference type="CDD" id="cd00082">
    <property type="entry name" value="HisKA"/>
    <property type="match status" value="1"/>
</dbReference>
<keyword evidence="6" id="KW-0808">Transferase</keyword>
<keyword evidence="8 13" id="KW-0418">Kinase</keyword>
<comment type="caution">
    <text evidence="13">The sequence shown here is derived from an EMBL/GenBank/DDBJ whole genome shotgun (WGS) entry which is preliminary data.</text>
</comment>
<dbReference type="PROSITE" id="PS50109">
    <property type="entry name" value="HIS_KIN"/>
    <property type="match status" value="1"/>
</dbReference>
<keyword evidence="4" id="KW-1003">Cell membrane</keyword>
<evidence type="ECO:0000313" key="13">
    <source>
        <dbReference type="EMBL" id="KIF46420.1"/>
    </source>
</evidence>
<dbReference type="InterPro" id="IPR036097">
    <property type="entry name" value="HisK_dim/P_sf"/>
</dbReference>
<dbReference type="InterPro" id="IPR036890">
    <property type="entry name" value="HATPase_C_sf"/>
</dbReference>
<dbReference type="SMART" id="SM00304">
    <property type="entry name" value="HAMP"/>
    <property type="match status" value="1"/>
</dbReference>
<keyword evidence="10" id="KW-1133">Transmembrane helix</keyword>
<evidence type="ECO:0000259" key="12">
    <source>
        <dbReference type="PROSITE" id="PS50885"/>
    </source>
</evidence>
<dbReference type="InterPro" id="IPR031930">
    <property type="entry name" value="HK_sensor"/>
</dbReference>
<feature type="transmembrane region" description="Helical" evidence="10">
    <location>
        <begin position="151"/>
        <end position="172"/>
    </location>
</feature>
<dbReference type="InterPro" id="IPR050980">
    <property type="entry name" value="2C_sensor_his_kinase"/>
</dbReference>
<dbReference type="GO" id="GO:0000155">
    <property type="term" value="F:phosphorelay sensor kinase activity"/>
    <property type="evidence" value="ECO:0007669"/>
    <property type="project" value="InterPro"/>
</dbReference>
<dbReference type="Gene3D" id="1.10.287.130">
    <property type="match status" value="1"/>
</dbReference>
<dbReference type="PANTHER" id="PTHR44936">
    <property type="entry name" value="SENSOR PROTEIN CREC"/>
    <property type="match status" value="1"/>
</dbReference>
<evidence type="ECO:0000256" key="1">
    <source>
        <dbReference type="ARBA" id="ARBA00000085"/>
    </source>
</evidence>
<evidence type="ECO:0000256" key="3">
    <source>
        <dbReference type="ARBA" id="ARBA00012438"/>
    </source>
</evidence>
<sequence length="446" mass="51508">MKKMLFWRLFVVLSLGVVIFFSLIHSAAILSNEKMSYLKKSHRQQILDWGSTAQTYIDQQDWQGLDTWLEELAANESTWATVLQSHLDVKGGNPLNERFWEGYGIGRSVEWKIHLDFPDNPIMEVPLSPFGYHFLILLPDRMRPGTYMSHAFWLFRFVIPFLSLLALTVYLYRYVMRPLQQFHRASQAFSQGDYSARIGQTMKLGNDEISQVARTFDKMAERTSDVIQHNRNLIADMSHEIRTPLARIEMAIDCVDKNIEREQMLQRIKSDTHKMRSTAEDTLTLAWIENEQPNLRTEAFDLAELVEIIVEDARFEYPDRHVFLQQDEPLPINDSNQMALSQSLENVIRNGLRYTQPNEALRIEVRSSSEHYQIVITDSGPGIDPSLYQQIFKPFFKANNQVASRKGFGVGLALAKRHIEAVGGKIVAYNAPERGLVMDITLPKRR</sequence>
<dbReference type="InterPro" id="IPR003661">
    <property type="entry name" value="HisK_dim/P_dom"/>
</dbReference>
<dbReference type="PANTHER" id="PTHR44936:SF10">
    <property type="entry name" value="SENSOR PROTEIN RSTB"/>
    <property type="match status" value="1"/>
</dbReference>
<evidence type="ECO:0000313" key="14">
    <source>
        <dbReference type="Proteomes" id="UP000031586"/>
    </source>
</evidence>
<dbReference type="PROSITE" id="PS50885">
    <property type="entry name" value="HAMP"/>
    <property type="match status" value="1"/>
</dbReference>
<accession>A0A0C1YMK9</accession>
<proteinExistence type="predicted"/>
<evidence type="ECO:0000256" key="4">
    <source>
        <dbReference type="ARBA" id="ARBA00022475"/>
    </source>
</evidence>
<evidence type="ECO:0000256" key="10">
    <source>
        <dbReference type="SAM" id="Phobius"/>
    </source>
</evidence>
<evidence type="ECO:0000256" key="6">
    <source>
        <dbReference type="ARBA" id="ARBA00022679"/>
    </source>
</evidence>
<dbReference type="Pfam" id="PF16750">
    <property type="entry name" value="HK_sensor"/>
    <property type="match status" value="1"/>
</dbReference>
<organism evidence="13 14">
    <name type="scientific">Vibrio owensii CAIM 1854 = LMG 25443</name>
    <dbReference type="NCBI Taxonomy" id="1229493"/>
    <lineage>
        <taxon>Bacteria</taxon>
        <taxon>Pseudomonadati</taxon>
        <taxon>Pseudomonadota</taxon>
        <taxon>Gammaproteobacteria</taxon>
        <taxon>Vibrionales</taxon>
        <taxon>Vibrionaceae</taxon>
        <taxon>Vibrio</taxon>
    </lineage>
</organism>
<evidence type="ECO:0000256" key="8">
    <source>
        <dbReference type="ARBA" id="ARBA00022777"/>
    </source>
</evidence>
<keyword evidence="10" id="KW-0472">Membrane</keyword>
<gene>
    <name evidence="13" type="ORF">H735_28750</name>
</gene>
<keyword evidence="10" id="KW-0812">Transmembrane</keyword>
<dbReference type="InterPro" id="IPR003594">
    <property type="entry name" value="HATPase_dom"/>
</dbReference>
<dbReference type="GO" id="GO:0005886">
    <property type="term" value="C:plasma membrane"/>
    <property type="evidence" value="ECO:0007669"/>
    <property type="project" value="UniProtKB-SubCell"/>
</dbReference>
<evidence type="ECO:0000256" key="7">
    <source>
        <dbReference type="ARBA" id="ARBA00022741"/>
    </source>
</evidence>
<keyword evidence="7" id="KW-0547">Nucleotide-binding</keyword>
<dbReference type="GO" id="GO:0005524">
    <property type="term" value="F:ATP binding"/>
    <property type="evidence" value="ECO:0007669"/>
    <property type="project" value="UniProtKB-KW"/>
</dbReference>
<dbReference type="InterPro" id="IPR004358">
    <property type="entry name" value="Sig_transdc_His_kin-like_C"/>
</dbReference>
<name>A0A0C1YMK9_9VIBR</name>
<dbReference type="Gene3D" id="3.30.450.170">
    <property type="entry name" value="Two-component histidine kinase, sensor domain"/>
    <property type="match status" value="1"/>
</dbReference>
<dbReference type="AlphaFoldDB" id="A0A0C1YMK9"/>
<comment type="subcellular location">
    <subcellularLocation>
        <location evidence="2">Cell membrane</location>
        <topology evidence="2">Multi-pass membrane protein</topology>
    </subcellularLocation>
</comment>
<evidence type="ECO:0000259" key="11">
    <source>
        <dbReference type="PROSITE" id="PS50109"/>
    </source>
</evidence>
<dbReference type="SMART" id="SM00388">
    <property type="entry name" value="HisKA"/>
    <property type="match status" value="1"/>
</dbReference>
<dbReference type="Pfam" id="PF02518">
    <property type="entry name" value="HATPase_c"/>
    <property type="match status" value="1"/>
</dbReference>
<dbReference type="SUPFAM" id="SSF47384">
    <property type="entry name" value="Homodimeric domain of signal transducing histidine kinase"/>
    <property type="match status" value="1"/>
</dbReference>
<dbReference type="EC" id="2.7.13.3" evidence="3"/>
<evidence type="ECO:0000256" key="2">
    <source>
        <dbReference type="ARBA" id="ARBA00004651"/>
    </source>
</evidence>
<protein>
    <recommendedName>
        <fullName evidence="3">histidine kinase</fullName>
        <ecNumber evidence="3">2.7.13.3</ecNumber>
    </recommendedName>
</protein>
<dbReference type="Proteomes" id="UP000031586">
    <property type="component" value="Unassembled WGS sequence"/>
</dbReference>
<evidence type="ECO:0000256" key="5">
    <source>
        <dbReference type="ARBA" id="ARBA00022553"/>
    </source>
</evidence>
<dbReference type="CDD" id="cd06225">
    <property type="entry name" value="HAMP"/>
    <property type="match status" value="1"/>
</dbReference>
<dbReference type="InterPro" id="IPR005467">
    <property type="entry name" value="His_kinase_dom"/>
</dbReference>
<dbReference type="SUPFAM" id="SSF55874">
    <property type="entry name" value="ATPase domain of HSP90 chaperone/DNA topoisomerase II/histidine kinase"/>
    <property type="match status" value="1"/>
</dbReference>
<keyword evidence="5" id="KW-0597">Phosphoprotein</keyword>